<dbReference type="RefSeq" id="WP_250338028.1">
    <property type="nucleotide sequence ID" value="NZ_CP063231.1"/>
</dbReference>
<sequence>MAQKTSTYGRLRSALTTRHAGDVLWLDLIDAIAALPTDARLALLLAEVFDASPEDIAMLLHRNPDACRRLIDEAHAQVHAAASSRK</sequence>
<reference evidence="2" key="1">
    <citation type="submission" date="2020-10" db="EMBL/GenBank/DDBJ databases">
        <title>Whole-genome sequence of Luteibacter sp. EIF3.</title>
        <authorList>
            <person name="Friedrich I."/>
            <person name="Hertel R."/>
            <person name="Daniel R."/>
        </authorList>
    </citation>
    <scope>NUCLEOTIDE SEQUENCE</scope>
    <source>
        <strain evidence="2">EIF3</strain>
    </source>
</reference>
<gene>
    <name evidence="2" type="ORF">IM816_10405</name>
</gene>
<feature type="domain" description="RNA polymerase sigma factor 70 region 4 type 2" evidence="1">
    <location>
        <begin position="27"/>
        <end position="71"/>
    </location>
</feature>
<dbReference type="Gene3D" id="1.10.10.10">
    <property type="entry name" value="Winged helix-like DNA-binding domain superfamily/Winged helix DNA-binding domain"/>
    <property type="match status" value="1"/>
</dbReference>
<evidence type="ECO:0000313" key="3">
    <source>
        <dbReference type="Proteomes" id="UP001056681"/>
    </source>
</evidence>
<evidence type="ECO:0000313" key="2">
    <source>
        <dbReference type="EMBL" id="URL57071.1"/>
    </source>
</evidence>
<keyword evidence="3" id="KW-1185">Reference proteome</keyword>
<evidence type="ECO:0000259" key="1">
    <source>
        <dbReference type="Pfam" id="PF08281"/>
    </source>
</evidence>
<dbReference type="SUPFAM" id="SSF88659">
    <property type="entry name" value="Sigma3 and sigma4 domains of RNA polymerase sigma factors"/>
    <property type="match status" value="1"/>
</dbReference>
<dbReference type="EMBL" id="CP063231">
    <property type="protein sequence ID" value="URL57071.1"/>
    <property type="molecule type" value="Genomic_DNA"/>
</dbReference>
<dbReference type="Proteomes" id="UP001056681">
    <property type="component" value="Chromosome"/>
</dbReference>
<proteinExistence type="predicted"/>
<accession>A0ABY4SWI0</accession>
<organism evidence="2 3">
    <name type="scientific">Luteibacter flocculans</name>
    <dbReference type="NCBI Taxonomy" id="2780091"/>
    <lineage>
        <taxon>Bacteria</taxon>
        <taxon>Pseudomonadati</taxon>
        <taxon>Pseudomonadota</taxon>
        <taxon>Gammaproteobacteria</taxon>
        <taxon>Lysobacterales</taxon>
        <taxon>Rhodanobacteraceae</taxon>
        <taxon>Luteibacter</taxon>
    </lineage>
</organism>
<dbReference type="InterPro" id="IPR036388">
    <property type="entry name" value="WH-like_DNA-bd_sf"/>
</dbReference>
<name>A0ABY4SWI0_9GAMM</name>
<dbReference type="InterPro" id="IPR013324">
    <property type="entry name" value="RNA_pol_sigma_r3/r4-like"/>
</dbReference>
<dbReference type="InterPro" id="IPR013249">
    <property type="entry name" value="RNA_pol_sigma70_r4_t2"/>
</dbReference>
<dbReference type="Pfam" id="PF08281">
    <property type="entry name" value="Sigma70_r4_2"/>
    <property type="match status" value="1"/>
</dbReference>
<protein>
    <recommendedName>
        <fullName evidence="1">RNA polymerase sigma factor 70 region 4 type 2 domain-containing protein</fullName>
    </recommendedName>
</protein>